<reference evidence="1 2" key="1">
    <citation type="journal article" date="2019" name="Commun. Biol.">
        <title>The bagworm genome reveals a unique fibroin gene that provides high tensile strength.</title>
        <authorList>
            <person name="Kono N."/>
            <person name="Nakamura H."/>
            <person name="Ohtoshi R."/>
            <person name="Tomita M."/>
            <person name="Numata K."/>
            <person name="Arakawa K."/>
        </authorList>
    </citation>
    <scope>NUCLEOTIDE SEQUENCE [LARGE SCALE GENOMIC DNA]</scope>
</reference>
<sequence length="129" mass="14434">MLETRSLENVSELLPLVKLETRSLENVSELLALVMLEISSLENVSELLALVMLANVFKQIALVMSAFHLLLLPYFHLWLRCWGRPPPPTPCGLGLSAPSSVSARDGRDLRLDVLSETWSECLNLTYVNN</sequence>
<comment type="caution">
    <text evidence="1">The sequence shown here is derived from an EMBL/GenBank/DDBJ whole genome shotgun (WGS) entry which is preliminary data.</text>
</comment>
<protein>
    <submittedName>
        <fullName evidence="1">Uncharacterized protein</fullName>
    </submittedName>
</protein>
<dbReference type="Proteomes" id="UP000299102">
    <property type="component" value="Unassembled WGS sequence"/>
</dbReference>
<accession>A0A4C1V604</accession>
<dbReference type="AlphaFoldDB" id="A0A4C1V604"/>
<organism evidence="1 2">
    <name type="scientific">Eumeta variegata</name>
    <name type="common">Bagworm moth</name>
    <name type="synonym">Eumeta japonica</name>
    <dbReference type="NCBI Taxonomy" id="151549"/>
    <lineage>
        <taxon>Eukaryota</taxon>
        <taxon>Metazoa</taxon>
        <taxon>Ecdysozoa</taxon>
        <taxon>Arthropoda</taxon>
        <taxon>Hexapoda</taxon>
        <taxon>Insecta</taxon>
        <taxon>Pterygota</taxon>
        <taxon>Neoptera</taxon>
        <taxon>Endopterygota</taxon>
        <taxon>Lepidoptera</taxon>
        <taxon>Glossata</taxon>
        <taxon>Ditrysia</taxon>
        <taxon>Tineoidea</taxon>
        <taxon>Psychidae</taxon>
        <taxon>Oiketicinae</taxon>
        <taxon>Eumeta</taxon>
    </lineage>
</organism>
<keyword evidence="2" id="KW-1185">Reference proteome</keyword>
<dbReference type="EMBL" id="BGZK01000285">
    <property type="protein sequence ID" value="GBP34231.1"/>
    <property type="molecule type" value="Genomic_DNA"/>
</dbReference>
<evidence type="ECO:0000313" key="2">
    <source>
        <dbReference type="Proteomes" id="UP000299102"/>
    </source>
</evidence>
<evidence type="ECO:0000313" key="1">
    <source>
        <dbReference type="EMBL" id="GBP34231.1"/>
    </source>
</evidence>
<proteinExistence type="predicted"/>
<name>A0A4C1V604_EUMVA</name>
<gene>
    <name evidence="1" type="ORF">EVAR_30785_1</name>
</gene>